<comment type="caution">
    <text evidence="7">The sequence shown here is derived from an EMBL/GenBank/DDBJ whole genome shotgun (WGS) entry which is preliminary data.</text>
</comment>
<dbReference type="SMART" id="SM00534">
    <property type="entry name" value="MUTSac"/>
    <property type="match status" value="1"/>
</dbReference>
<dbReference type="InterPro" id="IPR016151">
    <property type="entry name" value="DNA_mismatch_repair_MutS_N"/>
</dbReference>
<proteinExistence type="predicted"/>
<accession>A0ABP1G5M5</accession>
<name>A0ABP1G5M5_9CHLO</name>
<keyword evidence="8" id="KW-1185">Reference proteome</keyword>
<dbReference type="Gene3D" id="3.40.1440.10">
    <property type="entry name" value="GIY-YIG endonuclease"/>
    <property type="match status" value="1"/>
</dbReference>
<evidence type="ECO:0000313" key="8">
    <source>
        <dbReference type="Proteomes" id="UP001497392"/>
    </source>
</evidence>
<protein>
    <submittedName>
        <fullName evidence="7">G8890 protein</fullName>
    </submittedName>
</protein>
<sequence length="1208" mass="130454">MHTSHNFGTQRGAALARNSCLPALSRVTGFFSHQLKRASNAGNGLDGHKTYHKCYSAAPWKSTTPAFGKHAAHRWKRGFHTPILCASVSSKAVATQGAQDFWRQVLEGVDRPVARVMMANLDLRHCMGIPGSSTRGRKGKAPLLPFYESIKHEHPTKVVLVRVGEFYEAMGTDAVILVQWAGLNPMGSTHMPPRAGCPHMNIRRTLQSLVEEANLSVAVCEEAPEAKVYGSRTKGKQRFLAGVVTPAQPHYLYGLLDANQDPHLGMAPPILGIAASAGGYQVMEVQPEVRLCTVTEGLTEDAVSARLFQGGLAPPLYIHSMTEGGIQGRLCEGSPETEWEQRVTQLFRSQSGTWKRYSAPDAVQGLLQQVKRDLSIDAATEFTHVSTRSGDRPKPLYHSTASQLGLHKTRGIPNLLDFVLPRVAPQACRLWVRRLLLLPPSPAVSAAIWNAVSFLSETKALLPHWVIMEAGSMALKLRSEQATCHFFCNLAGLLATVAQACASPGFKECMGWLLEPAQAEMGYPVSVTGLEQACRDALADIDALVDTVAAGWQSLEDGGASSGTQTEVEGGVEALGPFFRANEGFRGQIRAEVLSAAFSQVEAAGARVEAELARILSLCDTHIANSPPSAAARAAAIYDCINNGVWVKLQGRNGRKVPVEKTCQTLGLAHPHDRHGTLLKDRISSAELDAALEAYRQACTHACKDVRDRLRGLARTLMSMLPQLVCACTVSIIGAALDAHVRSAKDRGWGHPVHLPTAGSDDESRAPLQIEGMWPYWLDGAGPSTVRNSLSLDSMVLLTGPNMAGKSTIMRSTIAVALLGSCGLFGPAQAARVPYIDAFMLRTFSADAPTEGRSSFAVEMVEMRYVMEDAREDALVLLDELGKGTEVAAGTALAAAFLERLAGSRCRGIFATHLHALLDTPLEAPGLRRMKMETRTVEGPKGHKRLEPTWLLAPGECRDSLALEVAAKCRLPEDILQRASEHYQVIHSTMQAPWHAPARSSQPCQGLNGHSLEYVAGMPEAHSVAHCGICHDAADTKVHEAAASGRTVPSIQLAADILRTAAVAILTKLQATSRTREEPDFGKRKASSEGKQSETLPPDINVQVVLTGTKPPPSISSRSCVYVVKRSDGMFYCGQSDNLANRLRSHETRAPVKGGRWMQSAYLLLPPGFQGKSIARAVESRVIQALRDEGFALISDHDAHTHRSPHVA</sequence>
<dbReference type="InterPro" id="IPR053276">
    <property type="entry name" value="MtDNA_mismatch_repair_MutS"/>
</dbReference>
<organism evidence="7 8">
    <name type="scientific">Coccomyxa viridis</name>
    <dbReference type="NCBI Taxonomy" id="1274662"/>
    <lineage>
        <taxon>Eukaryota</taxon>
        <taxon>Viridiplantae</taxon>
        <taxon>Chlorophyta</taxon>
        <taxon>core chlorophytes</taxon>
        <taxon>Trebouxiophyceae</taxon>
        <taxon>Trebouxiophyceae incertae sedis</taxon>
        <taxon>Coccomyxaceae</taxon>
        <taxon>Coccomyxa</taxon>
    </lineage>
</organism>
<dbReference type="InterPro" id="IPR035901">
    <property type="entry name" value="GIY-YIG_endonuc_sf"/>
</dbReference>
<dbReference type="PROSITE" id="PS00486">
    <property type="entry name" value="DNA_MISMATCH_REPAIR_2"/>
    <property type="match status" value="1"/>
</dbReference>
<dbReference type="Gene3D" id="3.40.1170.10">
    <property type="entry name" value="DNA repair protein MutS, domain I"/>
    <property type="match status" value="1"/>
</dbReference>
<dbReference type="InterPro" id="IPR000432">
    <property type="entry name" value="DNA_mismatch_repair_MutS_C"/>
</dbReference>
<reference evidence="7 8" key="1">
    <citation type="submission" date="2024-06" db="EMBL/GenBank/DDBJ databases">
        <authorList>
            <person name="Kraege A."/>
            <person name="Thomma B."/>
        </authorList>
    </citation>
    <scope>NUCLEOTIDE SEQUENCE [LARGE SCALE GENOMIC DNA]</scope>
</reference>
<evidence type="ECO:0000313" key="7">
    <source>
        <dbReference type="EMBL" id="CAL5226076.1"/>
    </source>
</evidence>
<evidence type="ECO:0000256" key="2">
    <source>
        <dbReference type="ARBA" id="ARBA00022763"/>
    </source>
</evidence>
<evidence type="ECO:0000256" key="3">
    <source>
        <dbReference type="ARBA" id="ARBA00022840"/>
    </source>
</evidence>
<gene>
    <name evidence="7" type="primary">g8890</name>
    <name evidence="7" type="ORF">VP750_LOCUS7982</name>
</gene>
<feature type="compositionally biased region" description="Basic and acidic residues" evidence="5">
    <location>
        <begin position="1074"/>
        <end position="1092"/>
    </location>
</feature>
<dbReference type="InterPro" id="IPR000305">
    <property type="entry name" value="GIY-YIG_endonuc"/>
</dbReference>
<evidence type="ECO:0000259" key="6">
    <source>
        <dbReference type="PROSITE" id="PS50164"/>
    </source>
</evidence>
<dbReference type="PANTHER" id="PTHR48448:SF1">
    <property type="entry name" value="MUTL PROTEIN ISOFORM 1"/>
    <property type="match status" value="1"/>
</dbReference>
<keyword evidence="4" id="KW-0238">DNA-binding</keyword>
<feature type="domain" description="GIY-YIG" evidence="6">
    <location>
        <begin position="1117"/>
        <end position="1193"/>
    </location>
</feature>
<dbReference type="EMBL" id="CAXHTA020000015">
    <property type="protein sequence ID" value="CAL5226076.1"/>
    <property type="molecule type" value="Genomic_DNA"/>
</dbReference>
<dbReference type="Proteomes" id="UP001497392">
    <property type="component" value="Unassembled WGS sequence"/>
</dbReference>
<dbReference type="InterPro" id="IPR027417">
    <property type="entry name" value="P-loop_NTPase"/>
</dbReference>
<dbReference type="SUPFAM" id="SSF55271">
    <property type="entry name" value="DNA repair protein MutS, domain I"/>
    <property type="match status" value="1"/>
</dbReference>
<keyword evidence="2" id="KW-0227">DNA damage</keyword>
<dbReference type="InterPro" id="IPR007695">
    <property type="entry name" value="DNA_mismatch_repair_MutS-lik_N"/>
</dbReference>
<keyword evidence="1" id="KW-0547">Nucleotide-binding</keyword>
<dbReference type="PANTHER" id="PTHR48448">
    <property type="entry name" value="MUTL PROTEIN ISOFORM 1"/>
    <property type="match status" value="1"/>
</dbReference>
<keyword evidence="3" id="KW-0067">ATP-binding</keyword>
<feature type="region of interest" description="Disordered" evidence="5">
    <location>
        <begin position="1073"/>
        <end position="1097"/>
    </location>
</feature>
<evidence type="ECO:0000256" key="5">
    <source>
        <dbReference type="SAM" id="MobiDB-lite"/>
    </source>
</evidence>
<dbReference type="Gene3D" id="3.40.50.300">
    <property type="entry name" value="P-loop containing nucleotide triphosphate hydrolases"/>
    <property type="match status" value="1"/>
</dbReference>
<dbReference type="SUPFAM" id="SSF82771">
    <property type="entry name" value="GIY-YIG endonuclease"/>
    <property type="match status" value="1"/>
</dbReference>
<evidence type="ECO:0000256" key="4">
    <source>
        <dbReference type="ARBA" id="ARBA00023125"/>
    </source>
</evidence>
<dbReference type="Pfam" id="PF01624">
    <property type="entry name" value="MutS_I"/>
    <property type="match status" value="1"/>
</dbReference>
<dbReference type="SUPFAM" id="SSF52540">
    <property type="entry name" value="P-loop containing nucleoside triphosphate hydrolases"/>
    <property type="match status" value="1"/>
</dbReference>
<dbReference type="Pfam" id="PF00488">
    <property type="entry name" value="MutS_V"/>
    <property type="match status" value="1"/>
</dbReference>
<evidence type="ECO:0000256" key="1">
    <source>
        <dbReference type="ARBA" id="ARBA00022741"/>
    </source>
</evidence>
<dbReference type="PROSITE" id="PS50164">
    <property type="entry name" value="GIY_YIG"/>
    <property type="match status" value="1"/>
</dbReference>